<dbReference type="InterPro" id="IPR012340">
    <property type="entry name" value="NA-bd_OB-fold"/>
</dbReference>
<feature type="compositionally biased region" description="Low complexity" evidence="16">
    <location>
        <begin position="87"/>
        <end position="109"/>
    </location>
</feature>
<accession>A0A1B4FZ12</accession>
<dbReference type="InterPro" id="IPR014001">
    <property type="entry name" value="Helicase_ATP-bd"/>
</dbReference>
<keyword evidence="10 15" id="KW-0234">DNA repair</keyword>
<evidence type="ECO:0000313" key="20">
    <source>
        <dbReference type="Proteomes" id="UP000067711"/>
    </source>
</evidence>
<dbReference type="SUPFAM" id="SSF52540">
    <property type="entry name" value="P-loop containing nucleoside triphosphate hydrolases"/>
    <property type="match status" value="2"/>
</dbReference>
<dbReference type="Pfam" id="PF00271">
    <property type="entry name" value="Helicase_C"/>
    <property type="match status" value="1"/>
</dbReference>
<dbReference type="InterPro" id="IPR004609">
    <property type="entry name" value="ATP-dep_DNA_helicase_RecG"/>
</dbReference>
<dbReference type="SMART" id="SM00490">
    <property type="entry name" value="HELICc"/>
    <property type="match status" value="1"/>
</dbReference>
<dbReference type="EMBL" id="CP013389">
    <property type="protein sequence ID" value="AOJ08914.1"/>
    <property type="molecule type" value="Genomic_DNA"/>
</dbReference>
<evidence type="ECO:0000256" key="8">
    <source>
        <dbReference type="ARBA" id="ARBA00023125"/>
    </source>
</evidence>
<dbReference type="InterPro" id="IPR011545">
    <property type="entry name" value="DEAD/DEAH_box_helicase_dom"/>
</dbReference>
<dbReference type="CDD" id="cd04488">
    <property type="entry name" value="RecG_wedge_OBF"/>
    <property type="match status" value="1"/>
</dbReference>
<evidence type="ECO:0000256" key="7">
    <source>
        <dbReference type="ARBA" id="ARBA00022840"/>
    </source>
</evidence>
<dbReference type="NCBIfam" id="NF008168">
    <property type="entry name" value="PRK10917.2-2"/>
    <property type="match status" value="1"/>
</dbReference>
<dbReference type="SUPFAM" id="SSF50249">
    <property type="entry name" value="Nucleic acid-binding proteins"/>
    <property type="match status" value="1"/>
</dbReference>
<evidence type="ECO:0000256" key="10">
    <source>
        <dbReference type="ARBA" id="ARBA00023204"/>
    </source>
</evidence>
<dbReference type="GO" id="GO:0003677">
    <property type="term" value="F:DNA binding"/>
    <property type="evidence" value="ECO:0007669"/>
    <property type="project" value="UniProtKB-KW"/>
</dbReference>
<feature type="domain" description="Helicase ATP-binding" evidence="17">
    <location>
        <begin position="444"/>
        <end position="614"/>
    </location>
</feature>
<dbReference type="GO" id="GO:0005524">
    <property type="term" value="F:ATP binding"/>
    <property type="evidence" value="ECO:0007669"/>
    <property type="project" value="UniProtKB-KW"/>
</dbReference>
<keyword evidence="3 15" id="KW-0547">Nucleotide-binding</keyword>
<sequence>MPVPVRRSVADPVEADAFAEDAAPGAAARGAARDGTNSGAGAGETRDAQGAGAARGGRASGDSRRASSGAGAARADGARDARDAADAADAAQAPRAAAPAEFDAAAGARSRPRAVSPRGRTADGRVVPAAAQAAQADRDDAPAATAKPAGRAAKSTSKSSADAAGAKTASKLVKTADKLAKLGLTRDIDLVLHLPMRYEDETTLTPVRELLPGEIAQTEGVVFDNEIAYRPRRQLLVKLRDESDAELVLRFLNFYGSQVKQMAVGQRLRVRGDVRGGFFGLEMVHPTVKVVEADAPLPQALTPVYPSTAGVSQAYLRKAIDNALTRTPLPELLPPEVARAYLAPLDVPPLADAVRLLHHPGVGADETALIDGTHPAWTRIKFDELLAQQLSLKRAHEERRTRAAPAMPRRARDDGASLSARLYAALPFRLTAAQERVVAEIAHDLTQPHPMQRLLQGDVGSGKTVVAALAAAQAIDAGYQAALMAPTEILAEQHARKLRGWLEPLGVSVAWLAGSLKTKEKRAALEAAALGTAQLVIGTHAMIQDTVEFARLGLVIVDEQHRFGVEQRLALRAKAANAADGAAGFQPHQLMMSATPIPRTLAMTYYADLDVSTIDELPPGRTPILTRLVADARRDEVIARVREAALAGRQVYWVCPLIEESETLQLQTAVETYETLAAALPELKVGLVHGRLAPAEKAAVMDAFSRNDVQLLVATTVIEVGVDVPNASLMVIEHAERFGLAQLHQLRGRVGRGTAASVCVLMYSGPLSIAGRARLKTMRETTDGFEIARRDLEIRGPGEFLGARQSGAAMLRFADLENDGWLIEPAREAAARLIAGYPDVVAQHLARWLGAREQYLKA</sequence>
<feature type="compositionally biased region" description="Basic and acidic residues" evidence="16">
    <location>
        <begin position="76"/>
        <end position="85"/>
    </location>
</feature>
<dbReference type="FunFam" id="3.40.50.300:FF:000391">
    <property type="entry name" value="ATP-dependent DNA helicase RecG"/>
    <property type="match status" value="1"/>
</dbReference>
<dbReference type="InterPro" id="IPR033454">
    <property type="entry name" value="RecG_wedge"/>
</dbReference>
<keyword evidence="5 15" id="KW-0378">Hydrolase</keyword>
<dbReference type="PROSITE" id="PS51192">
    <property type="entry name" value="HELICASE_ATP_BIND_1"/>
    <property type="match status" value="1"/>
</dbReference>
<dbReference type="Proteomes" id="UP000067711">
    <property type="component" value="Chromosome 1"/>
</dbReference>
<dbReference type="NCBIfam" id="NF008166">
    <property type="entry name" value="PRK10917.1-4"/>
    <property type="match status" value="1"/>
</dbReference>
<organism evidence="19 20">
    <name type="scientific">Burkholderia mayonis</name>
    <dbReference type="NCBI Taxonomy" id="1385591"/>
    <lineage>
        <taxon>Bacteria</taxon>
        <taxon>Pseudomonadati</taxon>
        <taxon>Pseudomonadota</taxon>
        <taxon>Betaproteobacteria</taxon>
        <taxon>Burkholderiales</taxon>
        <taxon>Burkholderiaceae</taxon>
        <taxon>Burkholderia</taxon>
        <taxon>pseudomallei group</taxon>
    </lineage>
</organism>
<dbReference type="GO" id="GO:0043138">
    <property type="term" value="F:3'-5' DNA helicase activity"/>
    <property type="evidence" value="ECO:0007669"/>
    <property type="project" value="UniProtKB-EC"/>
</dbReference>
<dbReference type="GO" id="GO:0006281">
    <property type="term" value="P:DNA repair"/>
    <property type="evidence" value="ECO:0007669"/>
    <property type="project" value="UniProtKB-UniRule"/>
</dbReference>
<evidence type="ECO:0000259" key="17">
    <source>
        <dbReference type="PROSITE" id="PS51192"/>
    </source>
</evidence>
<evidence type="ECO:0000256" key="1">
    <source>
        <dbReference type="ARBA" id="ARBA00007504"/>
    </source>
</evidence>
<evidence type="ECO:0000256" key="2">
    <source>
        <dbReference type="ARBA" id="ARBA00017846"/>
    </source>
</evidence>
<evidence type="ECO:0000256" key="5">
    <source>
        <dbReference type="ARBA" id="ARBA00022801"/>
    </source>
</evidence>
<keyword evidence="11" id="KW-0413">Isomerase</keyword>
<dbReference type="NCBIfam" id="NF008165">
    <property type="entry name" value="PRK10917.1-3"/>
    <property type="match status" value="1"/>
</dbReference>
<evidence type="ECO:0000259" key="18">
    <source>
        <dbReference type="PROSITE" id="PS51194"/>
    </source>
</evidence>
<dbReference type="CDD" id="cd18811">
    <property type="entry name" value="SF2_C_RecG"/>
    <property type="match status" value="1"/>
</dbReference>
<dbReference type="Pfam" id="PF19833">
    <property type="entry name" value="RecG_dom3_C"/>
    <property type="match status" value="1"/>
</dbReference>
<evidence type="ECO:0000313" key="19">
    <source>
        <dbReference type="EMBL" id="AOJ08914.1"/>
    </source>
</evidence>
<dbReference type="PROSITE" id="PS51194">
    <property type="entry name" value="HELICASE_CTER"/>
    <property type="match status" value="1"/>
</dbReference>
<protein>
    <recommendedName>
        <fullName evidence="2 15">ATP-dependent DNA helicase RecG</fullName>
        <ecNumber evidence="13 15">5.6.2.4</ecNumber>
    </recommendedName>
</protein>
<reference evidence="19 20" key="1">
    <citation type="submission" date="2015-12" db="EMBL/GenBank/DDBJ databases">
        <title>Diversity of Burkholderia near neighbor genomes.</title>
        <authorList>
            <person name="Sahl J."/>
            <person name="Wagner D."/>
            <person name="Keim P."/>
        </authorList>
    </citation>
    <scope>NUCLEOTIDE SEQUENCE [LARGE SCALE GENOMIC DNA]</scope>
    <source>
        <strain evidence="19 20">BDU8</strain>
    </source>
</reference>
<evidence type="ECO:0000256" key="11">
    <source>
        <dbReference type="ARBA" id="ARBA00023235"/>
    </source>
</evidence>
<dbReference type="PANTHER" id="PTHR47964:SF1">
    <property type="entry name" value="ATP-DEPENDENT DNA HELICASE HOMOLOG RECG, CHLOROPLASTIC"/>
    <property type="match status" value="1"/>
</dbReference>
<keyword evidence="8" id="KW-0238">DNA-binding</keyword>
<evidence type="ECO:0000256" key="6">
    <source>
        <dbReference type="ARBA" id="ARBA00022806"/>
    </source>
</evidence>
<feature type="compositionally biased region" description="Low complexity" evidence="16">
    <location>
        <begin position="124"/>
        <end position="135"/>
    </location>
</feature>
<feature type="compositionally biased region" description="Low complexity" evidence="16">
    <location>
        <begin position="66"/>
        <end position="75"/>
    </location>
</feature>
<evidence type="ECO:0000256" key="16">
    <source>
        <dbReference type="SAM" id="MobiDB-lite"/>
    </source>
</evidence>
<dbReference type="Pfam" id="PF00270">
    <property type="entry name" value="DEAD"/>
    <property type="match status" value="1"/>
</dbReference>
<name>A0A1B4FZ12_9BURK</name>
<comment type="catalytic activity">
    <reaction evidence="14 15">
        <text>ATP + H2O = ADP + phosphate + H(+)</text>
        <dbReference type="Rhea" id="RHEA:13065"/>
        <dbReference type="ChEBI" id="CHEBI:15377"/>
        <dbReference type="ChEBI" id="CHEBI:15378"/>
        <dbReference type="ChEBI" id="CHEBI:30616"/>
        <dbReference type="ChEBI" id="CHEBI:43474"/>
        <dbReference type="ChEBI" id="CHEBI:456216"/>
        <dbReference type="EC" id="5.6.2.4"/>
    </reaction>
</comment>
<dbReference type="NCBIfam" id="TIGR00643">
    <property type="entry name" value="recG"/>
    <property type="match status" value="1"/>
</dbReference>
<dbReference type="InterPro" id="IPR045562">
    <property type="entry name" value="RecG_dom3_C"/>
</dbReference>
<feature type="compositionally biased region" description="Low complexity" evidence="16">
    <location>
        <begin position="20"/>
        <end position="34"/>
    </location>
</feature>
<dbReference type="SMART" id="SM00487">
    <property type="entry name" value="DEXDc"/>
    <property type="match status" value="1"/>
</dbReference>
<dbReference type="NCBIfam" id="NF008163">
    <property type="entry name" value="PRK10917.1-1"/>
    <property type="match status" value="1"/>
</dbReference>
<dbReference type="AlphaFoldDB" id="A0A1B4FZ12"/>
<dbReference type="CDD" id="cd17992">
    <property type="entry name" value="DEXHc_RecG"/>
    <property type="match status" value="1"/>
</dbReference>
<keyword evidence="6 15" id="KW-0347">Helicase</keyword>
<keyword evidence="9 15" id="KW-0233">DNA recombination</keyword>
<dbReference type="PANTHER" id="PTHR47964">
    <property type="entry name" value="ATP-DEPENDENT DNA HELICASE HOMOLOG RECG, CHLOROPLASTIC"/>
    <property type="match status" value="1"/>
</dbReference>
<dbReference type="GO" id="GO:0016887">
    <property type="term" value="F:ATP hydrolysis activity"/>
    <property type="evidence" value="ECO:0007669"/>
    <property type="project" value="RHEA"/>
</dbReference>
<gene>
    <name evidence="19" type="ORF">WS71_16070</name>
</gene>
<evidence type="ECO:0000256" key="13">
    <source>
        <dbReference type="ARBA" id="ARBA00034808"/>
    </source>
</evidence>
<feature type="domain" description="Helicase C-terminal" evidence="18">
    <location>
        <begin position="647"/>
        <end position="793"/>
    </location>
</feature>
<dbReference type="InterPro" id="IPR027417">
    <property type="entry name" value="P-loop_NTPase"/>
</dbReference>
<keyword evidence="4 15" id="KW-0227">DNA damage</keyword>
<dbReference type="Pfam" id="PF17191">
    <property type="entry name" value="RecG_wedge"/>
    <property type="match status" value="1"/>
</dbReference>
<dbReference type="InterPro" id="IPR001650">
    <property type="entry name" value="Helicase_C-like"/>
</dbReference>
<feature type="compositionally biased region" description="Low complexity" evidence="16">
    <location>
        <begin position="142"/>
        <end position="167"/>
    </location>
</feature>
<feature type="region of interest" description="Disordered" evidence="16">
    <location>
        <begin position="1"/>
        <end position="167"/>
    </location>
</feature>
<evidence type="ECO:0000256" key="4">
    <source>
        <dbReference type="ARBA" id="ARBA00022763"/>
    </source>
</evidence>
<dbReference type="Gene3D" id="3.40.50.300">
    <property type="entry name" value="P-loop containing nucleotide triphosphate hydrolases"/>
    <property type="match status" value="2"/>
</dbReference>
<evidence type="ECO:0000256" key="3">
    <source>
        <dbReference type="ARBA" id="ARBA00022741"/>
    </source>
</evidence>
<comment type="similarity">
    <text evidence="1 15">Belongs to the helicase family. RecG subfamily.</text>
</comment>
<evidence type="ECO:0000256" key="14">
    <source>
        <dbReference type="ARBA" id="ARBA00048988"/>
    </source>
</evidence>
<dbReference type="EC" id="5.6.2.4" evidence="13 15"/>
<dbReference type="InterPro" id="IPR047112">
    <property type="entry name" value="RecG/Mfd"/>
</dbReference>
<dbReference type="GO" id="GO:0006310">
    <property type="term" value="P:DNA recombination"/>
    <property type="evidence" value="ECO:0007669"/>
    <property type="project" value="UniProtKB-UniRule"/>
</dbReference>
<evidence type="ECO:0000256" key="12">
    <source>
        <dbReference type="ARBA" id="ARBA00034617"/>
    </source>
</evidence>
<comment type="function">
    <text evidence="15">Plays a critical role in recombination and DNA repair. Helps process Holliday junction intermediates to mature products by catalyzing branch migration. Has replication fork regression activity, unwinds stalled or blocked replication forks to make a HJ that can be resolved. Has a DNA unwinding activity characteristic of a DNA helicase with 3'-5' polarity.</text>
</comment>
<keyword evidence="7 15" id="KW-0067">ATP-binding</keyword>
<comment type="catalytic activity">
    <reaction evidence="12 15">
        <text>Couples ATP hydrolysis with the unwinding of duplex DNA by translocating in the 3'-5' direction.</text>
        <dbReference type="EC" id="5.6.2.4"/>
    </reaction>
</comment>
<evidence type="ECO:0000256" key="15">
    <source>
        <dbReference type="RuleBase" id="RU363016"/>
    </source>
</evidence>
<evidence type="ECO:0000256" key="9">
    <source>
        <dbReference type="ARBA" id="ARBA00023172"/>
    </source>
</evidence>
<proteinExistence type="inferred from homology"/>
<dbReference type="RefSeq" id="WP_066487372.1">
    <property type="nucleotide sequence ID" value="NZ_CP013389.1"/>
</dbReference>